<dbReference type="AlphaFoldDB" id="A0AA37SYW3"/>
<sequence>MLRSKSKYFCITFKGNMFTIGPIKNREKHMKKIAKYLYALTSSRNNVKYININKYRNADVNGNIPRTNTSQETSVIPILYLTSYYLSVMGTTPQ</sequence>
<reference evidence="1" key="1">
    <citation type="journal article" date="2014" name="Int. J. Syst. Evol. Microbiol.">
        <title>Complete genome sequence of Corynebacterium casei LMG S-19264T (=DSM 44701T), isolated from a smear-ripened cheese.</title>
        <authorList>
            <consortium name="US DOE Joint Genome Institute (JGI-PGF)"/>
            <person name="Walter F."/>
            <person name="Albersmeier A."/>
            <person name="Kalinowski J."/>
            <person name="Ruckert C."/>
        </authorList>
    </citation>
    <scope>NUCLEOTIDE SEQUENCE</scope>
    <source>
        <strain evidence="1">NBRC 110023</strain>
    </source>
</reference>
<evidence type="ECO:0000313" key="1">
    <source>
        <dbReference type="EMBL" id="GLR70361.1"/>
    </source>
</evidence>
<organism evidence="1 2">
    <name type="scientific">Agaribacter marinus</name>
    <dbReference type="NCBI Taxonomy" id="1431249"/>
    <lineage>
        <taxon>Bacteria</taxon>
        <taxon>Pseudomonadati</taxon>
        <taxon>Pseudomonadota</taxon>
        <taxon>Gammaproteobacteria</taxon>
        <taxon>Alteromonadales</taxon>
        <taxon>Alteromonadaceae</taxon>
        <taxon>Agaribacter</taxon>
    </lineage>
</organism>
<proteinExistence type="predicted"/>
<accession>A0AA37SYW3</accession>
<dbReference type="EMBL" id="BSOT01000005">
    <property type="protein sequence ID" value="GLR70361.1"/>
    <property type="molecule type" value="Genomic_DNA"/>
</dbReference>
<evidence type="ECO:0000313" key="2">
    <source>
        <dbReference type="Proteomes" id="UP001156601"/>
    </source>
</evidence>
<gene>
    <name evidence="1" type="ORF">GCM10007852_12690</name>
</gene>
<comment type="caution">
    <text evidence="1">The sequence shown here is derived from an EMBL/GenBank/DDBJ whole genome shotgun (WGS) entry which is preliminary data.</text>
</comment>
<dbReference type="Proteomes" id="UP001156601">
    <property type="component" value="Unassembled WGS sequence"/>
</dbReference>
<name>A0AA37SYW3_9ALTE</name>
<keyword evidence="2" id="KW-1185">Reference proteome</keyword>
<protein>
    <submittedName>
        <fullName evidence="1">Uncharacterized protein</fullName>
    </submittedName>
</protein>
<reference evidence="1" key="2">
    <citation type="submission" date="2023-01" db="EMBL/GenBank/DDBJ databases">
        <title>Draft genome sequence of Agaribacter marinus strain NBRC 110023.</title>
        <authorList>
            <person name="Sun Q."/>
            <person name="Mori K."/>
        </authorList>
    </citation>
    <scope>NUCLEOTIDE SEQUENCE</scope>
    <source>
        <strain evidence="1">NBRC 110023</strain>
    </source>
</reference>